<dbReference type="Proteomes" id="UP000092460">
    <property type="component" value="Unassembled WGS sequence"/>
</dbReference>
<dbReference type="AlphaFoldDB" id="A0A1B0BWV9"/>
<evidence type="ECO:0000256" key="1">
    <source>
        <dbReference type="SAM" id="MobiDB-lite"/>
    </source>
</evidence>
<dbReference type="EMBL" id="JXJN01021980">
    <property type="status" value="NOT_ANNOTATED_CDS"/>
    <property type="molecule type" value="Genomic_DNA"/>
</dbReference>
<evidence type="ECO:0000313" key="2">
    <source>
        <dbReference type="EnsemblMetazoa" id="GPPI042999-PA"/>
    </source>
</evidence>
<evidence type="ECO:0000313" key="3">
    <source>
        <dbReference type="Proteomes" id="UP000092460"/>
    </source>
</evidence>
<sequence length="110" mass="13200">MQFYLYKSRVGFLPTFQFIARYKGRDASLLNQKRRAEEGLYFMQKTKQDLKRLKQHLIALELLQRKLQKEVNDTKEAVKDLSAANDKAMKMKEKEEERKKEDLNNKETEE</sequence>
<reference evidence="3" key="1">
    <citation type="submission" date="2015-01" db="EMBL/GenBank/DDBJ databases">
        <authorList>
            <person name="Aksoy S."/>
            <person name="Warren W."/>
            <person name="Wilson R.K."/>
        </authorList>
    </citation>
    <scope>NUCLEOTIDE SEQUENCE [LARGE SCALE GENOMIC DNA]</scope>
    <source>
        <strain evidence="3">IAEA</strain>
    </source>
</reference>
<reference evidence="2" key="2">
    <citation type="submission" date="2020-05" db="UniProtKB">
        <authorList>
            <consortium name="EnsemblMetazoa"/>
        </authorList>
    </citation>
    <scope>IDENTIFICATION</scope>
    <source>
        <strain evidence="2">IAEA</strain>
    </source>
</reference>
<protein>
    <submittedName>
        <fullName evidence="2">Uncharacterized protein</fullName>
    </submittedName>
</protein>
<feature type="region of interest" description="Disordered" evidence="1">
    <location>
        <begin position="78"/>
        <end position="110"/>
    </location>
</feature>
<proteinExistence type="predicted"/>
<organism evidence="2 3">
    <name type="scientific">Glossina palpalis gambiensis</name>
    <dbReference type="NCBI Taxonomy" id="67801"/>
    <lineage>
        <taxon>Eukaryota</taxon>
        <taxon>Metazoa</taxon>
        <taxon>Ecdysozoa</taxon>
        <taxon>Arthropoda</taxon>
        <taxon>Hexapoda</taxon>
        <taxon>Insecta</taxon>
        <taxon>Pterygota</taxon>
        <taxon>Neoptera</taxon>
        <taxon>Endopterygota</taxon>
        <taxon>Diptera</taxon>
        <taxon>Brachycera</taxon>
        <taxon>Muscomorpha</taxon>
        <taxon>Hippoboscoidea</taxon>
        <taxon>Glossinidae</taxon>
        <taxon>Glossina</taxon>
    </lineage>
</organism>
<dbReference type="EnsemblMetazoa" id="GPPI042999-RA">
    <property type="protein sequence ID" value="GPPI042999-PA"/>
    <property type="gene ID" value="GPPI042999"/>
</dbReference>
<dbReference type="VEuPathDB" id="VectorBase:GPPI042999"/>
<accession>A0A1B0BWV9</accession>
<name>A0A1B0BWV9_9MUSC</name>
<keyword evidence="3" id="KW-1185">Reference proteome</keyword>
<feature type="compositionally biased region" description="Basic and acidic residues" evidence="1">
    <location>
        <begin position="87"/>
        <end position="110"/>
    </location>
</feature>